<gene>
    <name evidence="1" type="ORF">SUNI508_01720</name>
</gene>
<dbReference type="Proteomes" id="UP001408356">
    <property type="component" value="Unassembled WGS sequence"/>
</dbReference>
<reference evidence="1 2" key="1">
    <citation type="journal article" date="2024" name="J. Plant Pathol.">
        <title>Sequence and assembly of the genome of Seiridium unicorne, isolate CBS 538.82, causal agent of cypress canker disease.</title>
        <authorList>
            <person name="Scali E."/>
            <person name="Rocca G.D."/>
            <person name="Danti R."/>
            <person name="Garbelotto M."/>
            <person name="Barberini S."/>
            <person name="Baroncelli R."/>
            <person name="Emiliani G."/>
        </authorList>
    </citation>
    <scope>NUCLEOTIDE SEQUENCE [LARGE SCALE GENOMIC DNA]</scope>
    <source>
        <strain evidence="1 2">BM-138-508</strain>
    </source>
</reference>
<organism evidence="1 2">
    <name type="scientific">Seiridium unicorne</name>
    <dbReference type="NCBI Taxonomy" id="138068"/>
    <lineage>
        <taxon>Eukaryota</taxon>
        <taxon>Fungi</taxon>
        <taxon>Dikarya</taxon>
        <taxon>Ascomycota</taxon>
        <taxon>Pezizomycotina</taxon>
        <taxon>Sordariomycetes</taxon>
        <taxon>Xylariomycetidae</taxon>
        <taxon>Amphisphaeriales</taxon>
        <taxon>Sporocadaceae</taxon>
        <taxon>Seiridium</taxon>
    </lineage>
</organism>
<comment type="caution">
    <text evidence="1">The sequence shown here is derived from an EMBL/GenBank/DDBJ whole genome shotgun (WGS) entry which is preliminary data.</text>
</comment>
<proteinExistence type="predicted"/>
<sequence length="121" mass="13966">MAGNKKSEATSLWQRRVKVAMPKADKVLEGTAYSLLEATDRKVIRDAIDKLLEVAIAEAVKHLPKGERLDYDPMINQAITEAFTDHFDLFNWDVDDDPELRYLTGWDDEHCFHELFFMHGV</sequence>
<evidence type="ECO:0000313" key="2">
    <source>
        <dbReference type="Proteomes" id="UP001408356"/>
    </source>
</evidence>
<evidence type="ECO:0000313" key="1">
    <source>
        <dbReference type="EMBL" id="KAK9416303.1"/>
    </source>
</evidence>
<accession>A0ABR2UNT3</accession>
<protein>
    <submittedName>
        <fullName evidence="1">Uncharacterized protein</fullName>
    </submittedName>
</protein>
<dbReference type="EMBL" id="JARVKF010000407">
    <property type="protein sequence ID" value="KAK9416303.1"/>
    <property type="molecule type" value="Genomic_DNA"/>
</dbReference>
<name>A0ABR2UNT3_9PEZI</name>
<keyword evidence="2" id="KW-1185">Reference proteome</keyword>